<organism evidence="6 7">
    <name type="scientific">Vulgatibacter incomptus</name>
    <dbReference type="NCBI Taxonomy" id="1391653"/>
    <lineage>
        <taxon>Bacteria</taxon>
        <taxon>Pseudomonadati</taxon>
        <taxon>Myxococcota</taxon>
        <taxon>Myxococcia</taxon>
        <taxon>Myxococcales</taxon>
        <taxon>Cystobacterineae</taxon>
        <taxon>Vulgatibacteraceae</taxon>
        <taxon>Vulgatibacter</taxon>
    </lineage>
</organism>
<reference evidence="6 7" key="1">
    <citation type="submission" date="2015-08" db="EMBL/GenBank/DDBJ databases">
        <authorList>
            <person name="Babu N.S."/>
            <person name="Beckwith C.J."/>
            <person name="Beseler K.G."/>
            <person name="Brison A."/>
            <person name="Carone J.V."/>
            <person name="Caskin T.P."/>
            <person name="Diamond M."/>
            <person name="Durham M.E."/>
            <person name="Foxe J.M."/>
            <person name="Go M."/>
            <person name="Henderson B.A."/>
            <person name="Jones I.B."/>
            <person name="McGettigan J.A."/>
            <person name="Micheletti S.J."/>
            <person name="Nasrallah M.E."/>
            <person name="Ortiz D."/>
            <person name="Piller C.R."/>
            <person name="Privatt S.R."/>
            <person name="Schneider S.L."/>
            <person name="Sharp S."/>
            <person name="Smith T.C."/>
            <person name="Stanton J.D."/>
            <person name="Ullery H.E."/>
            <person name="Wilson R.J."/>
            <person name="Serrano M.G."/>
            <person name="Buck G."/>
            <person name="Lee V."/>
            <person name="Wang Y."/>
            <person name="Carvalho R."/>
            <person name="Voegtly L."/>
            <person name="Shi R."/>
            <person name="Duckworth R."/>
            <person name="Johnson A."/>
            <person name="Loviza R."/>
            <person name="Walstead R."/>
            <person name="Shah Z."/>
            <person name="Kiflezghi M."/>
            <person name="Wade K."/>
            <person name="Ball S.L."/>
            <person name="Bradley K.W."/>
            <person name="Asai D.J."/>
            <person name="Bowman C.A."/>
            <person name="Russell D.A."/>
            <person name="Pope W.H."/>
            <person name="Jacobs-Sera D."/>
            <person name="Hendrix R.W."/>
            <person name="Hatfull G.F."/>
        </authorList>
    </citation>
    <scope>NUCLEOTIDE SEQUENCE [LARGE SCALE GENOMIC DNA]</scope>
    <source>
        <strain evidence="6 7">DSM 27710</strain>
    </source>
</reference>
<feature type="transmembrane region" description="Helical" evidence="5">
    <location>
        <begin position="97"/>
        <end position="115"/>
    </location>
</feature>
<dbReference type="Proteomes" id="UP000055590">
    <property type="component" value="Chromosome"/>
</dbReference>
<evidence type="ECO:0000256" key="5">
    <source>
        <dbReference type="RuleBase" id="RU363041"/>
    </source>
</evidence>
<protein>
    <recommendedName>
        <fullName evidence="5">Probable membrane transporter protein</fullName>
    </recommendedName>
</protein>
<dbReference type="Pfam" id="PF01925">
    <property type="entry name" value="TauE"/>
    <property type="match status" value="1"/>
</dbReference>
<feature type="transmembrane region" description="Helical" evidence="5">
    <location>
        <begin position="72"/>
        <end position="91"/>
    </location>
</feature>
<evidence type="ECO:0000256" key="4">
    <source>
        <dbReference type="ARBA" id="ARBA00023136"/>
    </source>
</evidence>
<dbReference type="GO" id="GO:0005886">
    <property type="term" value="C:plasma membrane"/>
    <property type="evidence" value="ECO:0007669"/>
    <property type="project" value="UniProtKB-SubCell"/>
</dbReference>
<keyword evidence="5" id="KW-1003">Cell membrane</keyword>
<keyword evidence="7" id="KW-1185">Reference proteome</keyword>
<dbReference type="OrthoDB" id="9777163at2"/>
<feature type="transmembrane region" description="Helical" evidence="5">
    <location>
        <begin position="203"/>
        <end position="223"/>
    </location>
</feature>
<accession>A0A0K1PI86</accession>
<dbReference type="PANTHER" id="PTHR43701">
    <property type="entry name" value="MEMBRANE TRANSPORTER PROTEIN MJ0441-RELATED"/>
    <property type="match status" value="1"/>
</dbReference>
<keyword evidence="4 5" id="KW-0472">Membrane</keyword>
<keyword evidence="2 5" id="KW-0812">Transmembrane</keyword>
<dbReference type="KEGG" id="vin:AKJ08_3211"/>
<dbReference type="InterPro" id="IPR002781">
    <property type="entry name" value="TM_pro_TauE-like"/>
</dbReference>
<evidence type="ECO:0000256" key="1">
    <source>
        <dbReference type="ARBA" id="ARBA00004141"/>
    </source>
</evidence>
<dbReference type="InterPro" id="IPR051598">
    <property type="entry name" value="TSUP/Inactive_protease-like"/>
</dbReference>
<feature type="transmembrane region" description="Helical" evidence="5">
    <location>
        <begin position="5"/>
        <end position="28"/>
    </location>
</feature>
<feature type="transmembrane region" description="Helical" evidence="5">
    <location>
        <begin position="136"/>
        <end position="155"/>
    </location>
</feature>
<proteinExistence type="inferred from homology"/>
<dbReference type="STRING" id="1391653.AKJ08_3211"/>
<gene>
    <name evidence="6" type="ORF">AKJ08_3211</name>
</gene>
<dbReference type="EMBL" id="CP012332">
    <property type="protein sequence ID" value="AKU92824.1"/>
    <property type="molecule type" value="Genomic_DNA"/>
</dbReference>
<evidence type="ECO:0000256" key="3">
    <source>
        <dbReference type="ARBA" id="ARBA00022989"/>
    </source>
</evidence>
<dbReference type="AlphaFoldDB" id="A0A0K1PI86"/>
<sequence>MIPILLFASGLGAGAFGALLGIGGGIILVPLLNFGFGLPLGHAVAIALACVIATSSGAAATYVKDHRCDVRLGMKLEIFTVAGALAGAFVAPFMPRSALQILFGLMIVPVTWSLLRKAPSDGAASFDGQSVPVRNLPLGCGVSFAAGSLSALLGIGGGPIKVPAMNLLMGVPFKVATATSNFMIGVTAAASVFVYYARGMLDVGMAAPTVLGVILGATVGARLMPHVPTRRLKQVYSVLLVLLGAEMISKGLDFDLWRML</sequence>
<feature type="transmembrane region" description="Helical" evidence="5">
    <location>
        <begin position="40"/>
        <end position="60"/>
    </location>
</feature>
<dbReference type="PANTHER" id="PTHR43701:SF2">
    <property type="entry name" value="MEMBRANE TRANSPORTER PROTEIN YJNA-RELATED"/>
    <property type="match status" value="1"/>
</dbReference>
<evidence type="ECO:0000313" key="6">
    <source>
        <dbReference type="EMBL" id="AKU92824.1"/>
    </source>
</evidence>
<dbReference type="RefSeq" id="WP_050726940.1">
    <property type="nucleotide sequence ID" value="NZ_CP012332.1"/>
</dbReference>
<feature type="transmembrane region" description="Helical" evidence="5">
    <location>
        <begin position="175"/>
        <end position="196"/>
    </location>
</feature>
<evidence type="ECO:0000313" key="7">
    <source>
        <dbReference type="Proteomes" id="UP000055590"/>
    </source>
</evidence>
<evidence type="ECO:0000256" key="2">
    <source>
        <dbReference type="ARBA" id="ARBA00022692"/>
    </source>
</evidence>
<name>A0A0K1PI86_9BACT</name>
<keyword evidence="3 5" id="KW-1133">Transmembrane helix</keyword>
<comment type="similarity">
    <text evidence="5">Belongs to the 4-toluene sulfonate uptake permease (TSUP) (TC 2.A.102) family.</text>
</comment>
<comment type="subcellular location">
    <subcellularLocation>
        <location evidence="5">Cell membrane</location>
        <topology evidence="5">Multi-pass membrane protein</topology>
    </subcellularLocation>
    <subcellularLocation>
        <location evidence="1">Membrane</location>
        <topology evidence="1">Multi-pass membrane protein</topology>
    </subcellularLocation>
</comment>